<organism evidence="4 5">
    <name type="scientific">Rhodamnia argentea</name>
    <dbReference type="NCBI Taxonomy" id="178133"/>
    <lineage>
        <taxon>Eukaryota</taxon>
        <taxon>Viridiplantae</taxon>
        <taxon>Streptophyta</taxon>
        <taxon>Embryophyta</taxon>
        <taxon>Tracheophyta</taxon>
        <taxon>Spermatophyta</taxon>
        <taxon>Magnoliopsida</taxon>
        <taxon>eudicotyledons</taxon>
        <taxon>Gunneridae</taxon>
        <taxon>Pentapetalae</taxon>
        <taxon>rosids</taxon>
        <taxon>malvids</taxon>
        <taxon>Myrtales</taxon>
        <taxon>Myrtaceae</taxon>
        <taxon>Myrtoideae</taxon>
        <taxon>Myrteae</taxon>
        <taxon>Australasian group</taxon>
        <taxon>Rhodamnia</taxon>
    </lineage>
</organism>
<reference evidence="5" key="1">
    <citation type="submission" date="2025-08" db="UniProtKB">
        <authorList>
            <consortium name="RefSeq"/>
        </authorList>
    </citation>
    <scope>IDENTIFICATION</scope>
    <source>
        <tissue evidence="5">Leaf</tissue>
    </source>
</reference>
<dbReference type="PANTHER" id="PTHR42743">
    <property type="entry name" value="AMINO-ACID AMINOTRANSFERASE"/>
    <property type="match status" value="1"/>
</dbReference>
<dbReference type="Pfam" id="PF01063">
    <property type="entry name" value="Aminotran_4"/>
    <property type="match status" value="1"/>
</dbReference>
<dbReference type="GO" id="GO:0046394">
    <property type="term" value="P:carboxylic acid biosynthetic process"/>
    <property type="evidence" value="ECO:0007669"/>
    <property type="project" value="UniProtKB-ARBA"/>
</dbReference>
<dbReference type="InterPro" id="IPR050571">
    <property type="entry name" value="Class-IV_PLP-Dep_Aminotrnsfr"/>
</dbReference>
<accession>A0A8B8QA57</accession>
<dbReference type="GO" id="GO:0003824">
    <property type="term" value="F:catalytic activity"/>
    <property type="evidence" value="ECO:0007669"/>
    <property type="project" value="InterPro"/>
</dbReference>
<dbReference type="Gene3D" id="3.20.10.10">
    <property type="entry name" value="D-amino Acid Aminotransferase, subunit A, domain 2"/>
    <property type="match status" value="1"/>
</dbReference>
<dbReference type="KEGG" id="rarg:115750105"/>
<name>A0A8B8QA57_9MYRT</name>
<dbReference type="Gene3D" id="3.30.470.10">
    <property type="match status" value="1"/>
</dbReference>
<evidence type="ECO:0000256" key="1">
    <source>
        <dbReference type="ARBA" id="ARBA00001933"/>
    </source>
</evidence>
<comment type="cofactor">
    <cofactor evidence="1">
        <name>pyridoxal 5'-phosphate</name>
        <dbReference type="ChEBI" id="CHEBI:597326"/>
    </cofactor>
</comment>
<dbReference type="AlphaFoldDB" id="A0A8B8QA57"/>
<sequence>MASLTSSLSPMASLTSSPSQSVAKLADHALDSSPRATLLKLSAPRAARGRTAIVRSCHGAQTLVDNCSQASNVPVLTCSEAVERLQAKRRGWRGKQQYLAMYSSVSGGIVTDPAAMVIPMDDHMVHRGHGVFDTAAIVDGHLYELDQHLDRIMRSASMAKISLPFDRESIKGILIRTVSVSGCSKGFLRYWLSAGPGDFQLSPSGCAEPALYAIVIQDQLPFDSTGVKVVTTSVPIKPPQFATMKSVNYLPNTLSKIEAEENGAYAAIWLDSEGFVAEGPNMNVAFVTKDKELLMPHFDKILSGCTVKRVLSLAEALVNKGKLRGIKLGNVTIEEGKAADEMMLIGSGVLVRSVIQWDEQAIGDGKEGPVTQSLLNAIIKDMESGPSTVRIPIPY</sequence>
<gene>
    <name evidence="5" type="primary">LOC115750105</name>
</gene>
<dbReference type="SUPFAM" id="SSF56752">
    <property type="entry name" value="D-aminoacid aminotransferase-like PLP-dependent enzymes"/>
    <property type="match status" value="1"/>
</dbReference>
<dbReference type="PANTHER" id="PTHR42743:SF22">
    <property type="entry name" value="D-AMINO-ACID TRANSAMINASE, CHLOROPLASTIC"/>
    <property type="match status" value="1"/>
</dbReference>
<evidence type="ECO:0000313" key="4">
    <source>
        <dbReference type="Proteomes" id="UP000827889"/>
    </source>
</evidence>
<dbReference type="InterPro" id="IPR043132">
    <property type="entry name" value="BCAT-like_C"/>
</dbReference>
<evidence type="ECO:0000256" key="3">
    <source>
        <dbReference type="ARBA" id="ARBA00022898"/>
    </source>
</evidence>
<keyword evidence="3" id="KW-0663">Pyridoxal phosphate</keyword>
<dbReference type="OrthoDB" id="25921at2759"/>
<evidence type="ECO:0000256" key="2">
    <source>
        <dbReference type="ARBA" id="ARBA00009320"/>
    </source>
</evidence>
<dbReference type="InterPro" id="IPR001544">
    <property type="entry name" value="Aminotrans_IV"/>
</dbReference>
<dbReference type="InterPro" id="IPR043131">
    <property type="entry name" value="BCAT-like_N"/>
</dbReference>
<dbReference type="FunFam" id="3.20.10.10:FF:000002">
    <property type="entry name" value="D-alanine aminotransferase"/>
    <property type="match status" value="1"/>
</dbReference>
<dbReference type="Proteomes" id="UP000827889">
    <property type="component" value="Chromosome 4"/>
</dbReference>
<protein>
    <submittedName>
        <fullName evidence="5">D-amino-acid transaminase, chloroplastic</fullName>
    </submittedName>
</protein>
<dbReference type="RefSeq" id="XP_030543137.1">
    <property type="nucleotide sequence ID" value="XM_030687277.2"/>
</dbReference>
<dbReference type="GO" id="GO:0008652">
    <property type="term" value="P:amino acid biosynthetic process"/>
    <property type="evidence" value="ECO:0007669"/>
    <property type="project" value="UniProtKB-ARBA"/>
</dbReference>
<dbReference type="InterPro" id="IPR036038">
    <property type="entry name" value="Aminotransferase-like"/>
</dbReference>
<dbReference type="FunFam" id="3.30.470.10:FF:000008">
    <property type="entry name" value="D-amino-acid transaminase, chloroplastic"/>
    <property type="match status" value="1"/>
</dbReference>
<proteinExistence type="inferred from homology"/>
<evidence type="ECO:0000313" key="5">
    <source>
        <dbReference type="RefSeq" id="XP_030543137.1"/>
    </source>
</evidence>
<dbReference type="GeneID" id="115750105"/>
<keyword evidence="4" id="KW-1185">Reference proteome</keyword>
<comment type="similarity">
    <text evidence="2">Belongs to the class-IV pyridoxal-phosphate-dependent aminotransferase family.</text>
</comment>